<protein>
    <submittedName>
        <fullName evidence="1">SUKH-3 domain-containing protein</fullName>
    </submittedName>
</protein>
<sequence length="275" mass="29422">MTAVAGRPAGVRGPAEGRFPPDVAAVLSAAGWFEGVRVDDGDMLHWFRALKTAGADMSPPAVAALREFGGLTVHQYGPGVDMSRMPFRIDPMAGVHASATLAAYGAALGSALTPLGEYDLGRGRLAMDEEGAVHLWWGDLWRVAHSMDTALSALVRGRRPTRLDLEAPREPPPEHSMDVDEATVLARRLTAWNRTDVGVALHPFDLGWLVHHPPSPAGGDTDAPARDPGGGYWVIDRRNGRVTSWPSVPPDVVVGMYRDQHGDHPPRHAVRGGGA</sequence>
<proteinExistence type="predicted"/>
<evidence type="ECO:0000313" key="2">
    <source>
        <dbReference type="Proteomes" id="UP001595855"/>
    </source>
</evidence>
<dbReference type="InterPro" id="IPR025850">
    <property type="entry name" value="SUKH-3"/>
</dbReference>
<reference evidence="2" key="1">
    <citation type="journal article" date="2019" name="Int. J. Syst. Evol. Microbiol.">
        <title>The Global Catalogue of Microorganisms (GCM) 10K type strain sequencing project: providing services to taxonomists for standard genome sequencing and annotation.</title>
        <authorList>
            <consortium name="The Broad Institute Genomics Platform"/>
            <consortium name="The Broad Institute Genome Sequencing Center for Infectious Disease"/>
            <person name="Wu L."/>
            <person name="Ma J."/>
        </authorList>
    </citation>
    <scope>NUCLEOTIDE SEQUENCE [LARGE SCALE GENOMIC DNA]</scope>
    <source>
        <strain evidence="2">CGMCC 4.1542</strain>
    </source>
</reference>
<comment type="caution">
    <text evidence="1">The sequence shown here is derived from an EMBL/GenBank/DDBJ whole genome shotgun (WGS) entry which is preliminary data.</text>
</comment>
<name>A0ABV9X373_9ACTN</name>
<dbReference type="Pfam" id="PF14433">
    <property type="entry name" value="SUKH-3"/>
    <property type="match status" value="1"/>
</dbReference>
<evidence type="ECO:0000313" key="1">
    <source>
        <dbReference type="EMBL" id="MFC5019935.1"/>
    </source>
</evidence>
<dbReference type="RefSeq" id="WP_271414066.1">
    <property type="nucleotide sequence ID" value="NZ_BAAATN010000007.1"/>
</dbReference>
<organism evidence="1 2">
    <name type="scientific">Streptomyces lienomycini</name>
    <dbReference type="NCBI Taxonomy" id="284035"/>
    <lineage>
        <taxon>Bacteria</taxon>
        <taxon>Bacillati</taxon>
        <taxon>Actinomycetota</taxon>
        <taxon>Actinomycetes</taxon>
        <taxon>Kitasatosporales</taxon>
        <taxon>Streptomycetaceae</taxon>
        <taxon>Streptomyces</taxon>
    </lineage>
</organism>
<gene>
    <name evidence="1" type="ORF">ACFPRC_34365</name>
</gene>
<dbReference type="EMBL" id="JBHSJO010000001">
    <property type="protein sequence ID" value="MFC5019935.1"/>
    <property type="molecule type" value="Genomic_DNA"/>
</dbReference>
<dbReference type="Proteomes" id="UP001595855">
    <property type="component" value="Unassembled WGS sequence"/>
</dbReference>
<keyword evidence="2" id="KW-1185">Reference proteome</keyword>
<accession>A0ABV9X373</accession>